<feature type="region of interest" description="Disordered" evidence="1">
    <location>
        <begin position="38"/>
        <end position="60"/>
    </location>
</feature>
<dbReference type="EMBL" id="LR865366">
    <property type="protein sequence ID" value="CAD2085966.1"/>
    <property type="molecule type" value="Genomic_DNA"/>
</dbReference>
<dbReference type="VEuPathDB" id="PlasmoDB:PVLDE_0400300"/>
<dbReference type="NCBIfam" id="TIGR01599">
    <property type="entry name" value="PYST-A"/>
    <property type="match status" value="1"/>
</dbReference>
<dbReference type="Proteomes" id="UP000515308">
    <property type="component" value="Chromosome PVLDE_04"/>
</dbReference>
<gene>
    <name evidence="3" type="ORF">PVLDE_0400300</name>
</gene>
<evidence type="ECO:0000256" key="1">
    <source>
        <dbReference type="SAM" id="MobiDB-lite"/>
    </source>
</evidence>
<proteinExistence type="predicted"/>
<dbReference type="SUPFAM" id="SSF55961">
    <property type="entry name" value="Bet v1-like"/>
    <property type="match status" value="1"/>
</dbReference>
<feature type="signal peptide" evidence="2">
    <location>
        <begin position="1"/>
        <end position="25"/>
    </location>
</feature>
<sequence>MSKGYIKIIFPLLVSFLYMSNKVLADEGDEGIEDLRRFARPPINPNDDNECSEESSEQNSSDFYVYKEQTKAAEELMDEAEDLLYRYATNTNDYTLYNKLSEDSIEYYKKCGETTIYKFNHKIERPDKYNYIVENIWNPQLRKFDGHTIKEKIAHQYSPDLVMIQHRYTNDTMMFNGYYYALAKKYQISDKETLITYASPDVYDPNKVDEWRFKNTLLESANSFKQKIYSEKDILNGELIKMFVNLSGYIIRKEEDHVDITFVHSIDIHHPPDVKDSLIDIVHSAQILNLIKLSIEACNE</sequence>
<evidence type="ECO:0000256" key="2">
    <source>
        <dbReference type="SAM" id="SignalP"/>
    </source>
</evidence>
<organism evidence="3 4">
    <name type="scientific">Plasmodium vinckei lentum</name>
    <dbReference type="NCBI Taxonomy" id="138297"/>
    <lineage>
        <taxon>Eukaryota</taxon>
        <taxon>Sar</taxon>
        <taxon>Alveolata</taxon>
        <taxon>Apicomplexa</taxon>
        <taxon>Aconoidasida</taxon>
        <taxon>Haemosporida</taxon>
        <taxon>Plasmodiidae</taxon>
        <taxon>Plasmodium</taxon>
        <taxon>Plasmodium (Vinckeia)</taxon>
    </lineage>
</organism>
<reference evidence="3 4" key="1">
    <citation type="submission" date="2020-08" db="EMBL/GenBank/DDBJ databases">
        <authorList>
            <person name="Ramaprasad A."/>
        </authorList>
    </citation>
    <scope>NUCLEOTIDE SEQUENCE [LARGE SCALE GENOMIC DNA]</scope>
</reference>
<name>A0A6V7RWK8_PLAVN</name>
<feature type="compositionally biased region" description="Acidic residues" evidence="1">
    <location>
        <begin position="47"/>
        <end position="56"/>
    </location>
</feature>
<dbReference type="InterPro" id="IPR006486">
    <property type="entry name" value="PYST_A"/>
</dbReference>
<dbReference type="AlphaFoldDB" id="A0A6V7RWK8"/>
<evidence type="ECO:0000313" key="3">
    <source>
        <dbReference type="EMBL" id="CAD2085966.1"/>
    </source>
</evidence>
<protein>
    <submittedName>
        <fullName evidence="3">Fam-a protein</fullName>
    </submittedName>
</protein>
<evidence type="ECO:0000313" key="4">
    <source>
        <dbReference type="Proteomes" id="UP000515308"/>
    </source>
</evidence>
<keyword evidence="2" id="KW-0732">Signal</keyword>
<accession>A0A6V7RWK8</accession>
<feature type="chain" id="PRO_5028364450" evidence="2">
    <location>
        <begin position="26"/>
        <end position="300"/>
    </location>
</feature>